<dbReference type="RefSeq" id="WP_045229123.1">
    <property type="nucleotide sequence ID" value="NZ_BBJU01000007.1"/>
</dbReference>
<accession>A0A081CS76</accession>
<comment type="caution">
    <text evidence="2">The sequence shown here is derived from an EMBL/GenBank/DDBJ whole genome shotgun (WGS) entry which is preliminary data.</text>
</comment>
<proteinExistence type="predicted"/>
<sequence length="78" mass="8780">MSRYYFNIRSGNLLYEDPEGDDYASIEVAVEEAIAASREMTAESVRKGELVIMRTFEITDTRGQVIATVPFSDAIKLK</sequence>
<dbReference type="Pfam" id="PF21834">
    <property type="entry name" value="DUF6894"/>
    <property type="match status" value="1"/>
</dbReference>
<gene>
    <name evidence="2" type="ORF">RRU01S_07_00470</name>
</gene>
<evidence type="ECO:0000259" key="1">
    <source>
        <dbReference type="Pfam" id="PF21834"/>
    </source>
</evidence>
<dbReference type="EMBL" id="BBJU01000007">
    <property type="protein sequence ID" value="GAK69522.1"/>
    <property type="molecule type" value="Genomic_DNA"/>
</dbReference>
<feature type="domain" description="DUF6894" evidence="1">
    <location>
        <begin position="3"/>
        <end position="72"/>
    </location>
</feature>
<evidence type="ECO:0000313" key="2">
    <source>
        <dbReference type="EMBL" id="GAK69522.1"/>
    </source>
</evidence>
<dbReference type="AlphaFoldDB" id="A0A081CS76"/>
<dbReference type="eggNOG" id="ENOG5033MV8">
    <property type="taxonomic scope" value="Bacteria"/>
</dbReference>
<name>A0A081CS76_9HYPH</name>
<dbReference type="InterPro" id="IPR054189">
    <property type="entry name" value="DUF6894"/>
</dbReference>
<protein>
    <recommendedName>
        <fullName evidence="1">DUF6894 domain-containing protein</fullName>
    </recommendedName>
</protein>
<organism evidence="2 3">
    <name type="scientific">Agrobacterium rubi TR3 = NBRC 13261</name>
    <dbReference type="NCBI Taxonomy" id="1368415"/>
    <lineage>
        <taxon>Bacteria</taxon>
        <taxon>Pseudomonadati</taxon>
        <taxon>Pseudomonadota</taxon>
        <taxon>Alphaproteobacteria</taxon>
        <taxon>Hyphomicrobiales</taxon>
        <taxon>Rhizobiaceae</taxon>
        <taxon>Rhizobium/Agrobacterium group</taxon>
        <taxon>Agrobacterium</taxon>
    </lineage>
</organism>
<evidence type="ECO:0000313" key="3">
    <source>
        <dbReference type="Proteomes" id="UP000028701"/>
    </source>
</evidence>
<dbReference type="OrthoDB" id="8021130at2"/>
<dbReference type="Proteomes" id="UP000028701">
    <property type="component" value="Unassembled WGS sequence"/>
</dbReference>
<reference evidence="2 3" key="1">
    <citation type="submission" date="2014-08" db="EMBL/GenBank/DDBJ databases">
        <title>Whole genome shotgun sequence of Rhizobium rubi NBRC 13261.</title>
        <authorList>
            <person name="Katano-Makiyama Y."/>
            <person name="Hosoyama A."/>
            <person name="Hashimoto M."/>
            <person name="Hosoyama Y."/>
            <person name="Noguchi M."/>
            <person name="Tsuchikane K."/>
            <person name="Uohara A."/>
            <person name="Ohji S."/>
            <person name="Ichikawa N."/>
            <person name="Kimura A."/>
            <person name="Yamazoe A."/>
            <person name="Fujita N."/>
        </authorList>
    </citation>
    <scope>NUCLEOTIDE SEQUENCE [LARGE SCALE GENOMIC DNA]</scope>
    <source>
        <strain evidence="2 3">NBRC 13261</strain>
    </source>
</reference>